<gene>
    <name evidence="3" type="ORF">F0145_03480</name>
</gene>
<reference evidence="3 4" key="1">
    <citation type="submission" date="2019-09" db="EMBL/GenBank/DDBJ databases">
        <title>Genome sequence and assembly of Adhaeribacter sp.</title>
        <authorList>
            <person name="Chhetri G."/>
        </authorList>
    </citation>
    <scope>NUCLEOTIDE SEQUENCE [LARGE SCALE GENOMIC DNA]</scope>
    <source>
        <strain evidence="3 4">DK36</strain>
    </source>
</reference>
<evidence type="ECO:0000256" key="2">
    <source>
        <dbReference type="SAM" id="SignalP"/>
    </source>
</evidence>
<dbReference type="Proteomes" id="UP000323426">
    <property type="component" value="Unassembled WGS sequence"/>
</dbReference>
<feature type="signal peptide" evidence="2">
    <location>
        <begin position="1"/>
        <end position="22"/>
    </location>
</feature>
<feature type="chain" id="PRO_5024294424" description="DUF4890 domain-containing protein" evidence="2">
    <location>
        <begin position="23"/>
        <end position="138"/>
    </location>
</feature>
<keyword evidence="2" id="KW-0732">Signal</keyword>
<proteinExistence type="predicted"/>
<protein>
    <recommendedName>
        <fullName evidence="5">DUF4890 domain-containing protein</fullName>
    </recommendedName>
</protein>
<dbReference type="AlphaFoldDB" id="A0A5M6DQS1"/>
<feature type="compositionally biased region" description="Gly residues" evidence="1">
    <location>
        <begin position="124"/>
        <end position="138"/>
    </location>
</feature>
<evidence type="ECO:0000313" key="4">
    <source>
        <dbReference type="Proteomes" id="UP000323426"/>
    </source>
</evidence>
<name>A0A5M6DQS1_9BACT</name>
<evidence type="ECO:0000313" key="3">
    <source>
        <dbReference type="EMBL" id="KAA5548592.1"/>
    </source>
</evidence>
<dbReference type="RefSeq" id="WP_150086920.1">
    <property type="nucleotide sequence ID" value="NZ_VWSF01000002.1"/>
</dbReference>
<comment type="caution">
    <text evidence="3">The sequence shown here is derived from an EMBL/GenBank/DDBJ whole genome shotgun (WGS) entry which is preliminary data.</text>
</comment>
<evidence type="ECO:0000256" key="1">
    <source>
        <dbReference type="SAM" id="MobiDB-lite"/>
    </source>
</evidence>
<dbReference type="EMBL" id="VWSF01000002">
    <property type="protein sequence ID" value="KAA5548592.1"/>
    <property type="molecule type" value="Genomic_DNA"/>
</dbReference>
<sequence length="138" mass="15356">MKKIIFVMALAVLGTGAAPANAAISPVIQQGPMGTPQERAENLTKRMNEVLTLTADQSTKIQEINTRRFTEQQAMREKMQAGGDREAMMTQMRALTQKYDTEYKAVLTADQYTKYEANRDQFRGGRGGQGGNRPQGQR</sequence>
<evidence type="ECO:0008006" key="5">
    <source>
        <dbReference type="Google" id="ProtNLM"/>
    </source>
</evidence>
<feature type="region of interest" description="Disordered" evidence="1">
    <location>
        <begin position="116"/>
        <end position="138"/>
    </location>
</feature>
<accession>A0A5M6DQS1</accession>
<organism evidence="3 4">
    <name type="scientific">Adhaeribacter rhizoryzae</name>
    <dbReference type="NCBI Taxonomy" id="2607907"/>
    <lineage>
        <taxon>Bacteria</taxon>
        <taxon>Pseudomonadati</taxon>
        <taxon>Bacteroidota</taxon>
        <taxon>Cytophagia</taxon>
        <taxon>Cytophagales</taxon>
        <taxon>Hymenobacteraceae</taxon>
        <taxon>Adhaeribacter</taxon>
    </lineage>
</organism>
<keyword evidence="4" id="KW-1185">Reference proteome</keyword>